<evidence type="ECO:0000313" key="2">
    <source>
        <dbReference type="Proteomes" id="UP000046392"/>
    </source>
</evidence>
<evidence type="ECO:0000256" key="1">
    <source>
        <dbReference type="SAM" id="MobiDB-lite"/>
    </source>
</evidence>
<sequence length="335" mass="37500">MPSFSFSNTNKSLEDDSNESFFSVSDRLSMVPGALDSRFNSFQGPNDSAYLTPKANRSAKIKEEITPNSDQENKPANGLNKSLFSESNFRTLNDYSMCHSKGSRILSRASNFLKNERITDPIEHNASIASIQTNFYVNPMFPSDIMGTAFDKARADIDILLDDFKKNVSLIKERDNVPTSKWDLKKHTLSEEFLKLREKPKPKVPSSSKNVITPADVSKTQSVVNSLLTTISQGANYQMTTNNPNYFPCSQVFLNNGVPVLHQQVLPPQNTFTQPLLHPQQGMVVVGNTLLQQPSIPTNDTGAEKTEEEIEAEEEKDRKIISILDRISRIEDPLP</sequence>
<feature type="region of interest" description="Disordered" evidence="1">
    <location>
        <begin position="293"/>
        <end position="316"/>
    </location>
</feature>
<dbReference type="WBParaSite" id="SPAL_0000703600.1">
    <property type="protein sequence ID" value="SPAL_0000703600.1"/>
    <property type="gene ID" value="SPAL_0000703600"/>
</dbReference>
<dbReference type="Proteomes" id="UP000046392">
    <property type="component" value="Unplaced"/>
</dbReference>
<reference evidence="3" key="1">
    <citation type="submission" date="2017-02" db="UniProtKB">
        <authorList>
            <consortium name="WormBaseParasite"/>
        </authorList>
    </citation>
    <scope>IDENTIFICATION</scope>
</reference>
<protein>
    <submittedName>
        <fullName evidence="3">Uncharacterized protein</fullName>
    </submittedName>
</protein>
<evidence type="ECO:0000313" key="3">
    <source>
        <dbReference type="WBParaSite" id="SPAL_0000703600.1"/>
    </source>
</evidence>
<accession>A0A0N5BM96</accession>
<proteinExistence type="predicted"/>
<name>A0A0N5BM96_STREA</name>
<keyword evidence="2" id="KW-1185">Reference proteome</keyword>
<organism evidence="2 3">
    <name type="scientific">Strongyloides papillosus</name>
    <name type="common">Intestinal threadworm</name>
    <dbReference type="NCBI Taxonomy" id="174720"/>
    <lineage>
        <taxon>Eukaryota</taxon>
        <taxon>Metazoa</taxon>
        <taxon>Ecdysozoa</taxon>
        <taxon>Nematoda</taxon>
        <taxon>Chromadorea</taxon>
        <taxon>Rhabditida</taxon>
        <taxon>Tylenchina</taxon>
        <taxon>Panagrolaimomorpha</taxon>
        <taxon>Strongyloidoidea</taxon>
        <taxon>Strongyloididae</taxon>
        <taxon>Strongyloides</taxon>
    </lineage>
</organism>
<dbReference type="AlphaFoldDB" id="A0A0N5BM96"/>